<evidence type="ECO:0000313" key="2">
    <source>
        <dbReference type="Proteomes" id="UP000322234"/>
    </source>
</evidence>
<comment type="caution">
    <text evidence="1">The sequence shown here is derived from an EMBL/GenBank/DDBJ whole genome shotgun (WGS) entry which is preliminary data.</text>
</comment>
<gene>
    <name evidence="1" type="ORF">E5288_WYG012124</name>
</gene>
<dbReference type="AlphaFoldDB" id="A0A6B0R1K7"/>
<protein>
    <submittedName>
        <fullName evidence="1">Uncharacterized protein</fullName>
    </submittedName>
</protein>
<organism evidence="1 2">
    <name type="scientific">Bos mutus</name>
    <name type="common">wild yak</name>
    <dbReference type="NCBI Taxonomy" id="72004"/>
    <lineage>
        <taxon>Eukaryota</taxon>
        <taxon>Metazoa</taxon>
        <taxon>Chordata</taxon>
        <taxon>Craniata</taxon>
        <taxon>Vertebrata</taxon>
        <taxon>Euteleostomi</taxon>
        <taxon>Mammalia</taxon>
        <taxon>Eutheria</taxon>
        <taxon>Laurasiatheria</taxon>
        <taxon>Artiodactyla</taxon>
        <taxon>Ruminantia</taxon>
        <taxon>Pecora</taxon>
        <taxon>Bovidae</taxon>
        <taxon>Bovinae</taxon>
        <taxon>Bos</taxon>
    </lineage>
</organism>
<name>A0A6B0R1K7_9CETA</name>
<dbReference type="EMBL" id="VBQZ03000019">
    <property type="protein sequence ID" value="MXQ84039.1"/>
    <property type="molecule type" value="Genomic_DNA"/>
</dbReference>
<reference evidence="1" key="1">
    <citation type="submission" date="2019-10" db="EMBL/GenBank/DDBJ databases">
        <title>The sequence and de novo assembly of the wild yak genome.</title>
        <authorList>
            <person name="Liu Y."/>
        </authorList>
    </citation>
    <scope>NUCLEOTIDE SEQUENCE [LARGE SCALE GENOMIC DNA]</scope>
    <source>
        <strain evidence="1">WY2019</strain>
    </source>
</reference>
<keyword evidence="2" id="KW-1185">Reference proteome</keyword>
<dbReference type="Proteomes" id="UP000322234">
    <property type="component" value="Unassembled WGS sequence"/>
</dbReference>
<evidence type="ECO:0000313" key="1">
    <source>
        <dbReference type="EMBL" id="MXQ84039.1"/>
    </source>
</evidence>
<sequence>MKLCLVGFSVKNVSVKDIHLGFVTKMTRRRMTGRRKEGGRKLCGAGHFVVQDMRQMAAIGVIKAMDKKTSIEGNDTTLAVKDSKK</sequence>
<proteinExistence type="predicted"/>
<accession>A0A6B0R1K7</accession>